<dbReference type="RefSeq" id="WP_353110666.1">
    <property type="nucleotide sequence ID" value="NZ_APND01000002.1"/>
</dbReference>
<dbReference type="Gene3D" id="2.60.40.10">
    <property type="entry name" value="Immunoglobulins"/>
    <property type="match status" value="1"/>
</dbReference>
<feature type="signal peptide" evidence="6">
    <location>
        <begin position="1"/>
        <end position="25"/>
    </location>
</feature>
<dbReference type="PANTHER" id="PTHR30504:SF3">
    <property type="entry name" value="GLUCANS BIOSYNTHESIS PROTEIN D"/>
    <property type="match status" value="1"/>
</dbReference>
<dbReference type="InterPro" id="IPR014756">
    <property type="entry name" value="Ig_E-set"/>
</dbReference>
<gene>
    <name evidence="8" type="primary">mdoD</name>
    <name evidence="8" type="ORF">SADO_07952</name>
</gene>
<reference evidence="8 9" key="1">
    <citation type="submission" date="2013-03" db="EMBL/GenBank/DDBJ databases">
        <title>Salinisphaera dokdonensis CL-ES53 Genome Sequencing.</title>
        <authorList>
            <person name="Li C."/>
            <person name="Lai Q."/>
            <person name="Shao Z."/>
        </authorList>
    </citation>
    <scope>NUCLEOTIDE SEQUENCE [LARGE SCALE GENOMIC DNA]</scope>
    <source>
        <strain evidence="8 9">CL-ES53</strain>
    </source>
</reference>
<dbReference type="Pfam" id="PF04349">
    <property type="entry name" value="MdoG"/>
    <property type="match status" value="1"/>
</dbReference>
<feature type="chain" id="PRO_5047458119" evidence="6">
    <location>
        <begin position="26"/>
        <end position="537"/>
    </location>
</feature>
<keyword evidence="4 6" id="KW-0732">Signal</keyword>
<comment type="caution">
    <text evidence="8">The sequence shown here is derived from an EMBL/GenBank/DDBJ whole genome shotgun (WGS) entry which is preliminary data.</text>
</comment>
<evidence type="ECO:0000313" key="8">
    <source>
        <dbReference type="EMBL" id="MES1929173.1"/>
    </source>
</evidence>
<organism evidence="8 9">
    <name type="scientific">Salinisphaera dokdonensis CL-ES53</name>
    <dbReference type="NCBI Taxonomy" id="1304272"/>
    <lineage>
        <taxon>Bacteria</taxon>
        <taxon>Pseudomonadati</taxon>
        <taxon>Pseudomonadota</taxon>
        <taxon>Gammaproteobacteria</taxon>
        <taxon>Salinisphaerales</taxon>
        <taxon>Salinisphaeraceae</taxon>
        <taxon>Salinisphaera</taxon>
    </lineage>
</organism>
<dbReference type="PANTHER" id="PTHR30504">
    <property type="entry name" value="GLUCANS BIOSYNTHESIS PROTEIN"/>
    <property type="match status" value="1"/>
</dbReference>
<proteinExistence type="inferred from homology"/>
<dbReference type="InterPro" id="IPR014438">
    <property type="entry name" value="Glucan_biosyn_MdoG/MdoD"/>
</dbReference>
<dbReference type="PIRSF" id="PIRSF006281">
    <property type="entry name" value="MdoG"/>
    <property type="match status" value="1"/>
</dbReference>
<dbReference type="InterPro" id="IPR014718">
    <property type="entry name" value="GH-type_carb-bd"/>
</dbReference>
<dbReference type="EMBL" id="APND01000002">
    <property type="protein sequence ID" value="MES1929173.1"/>
    <property type="molecule type" value="Genomic_DNA"/>
</dbReference>
<dbReference type="SUPFAM" id="SSF81296">
    <property type="entry name" value="E set domains"/>
    <property type="match status" value="1"/>
</dbReference>
<accession>A0ABV2AZY6</accession>
<evidence type="ECO:0000313" key="9">
    <source>
        <dbReference type="Proteomes" id="UP001460888"/>
    </source>
</evidence>
<evidence type="ECO:0000256" key="2">
    <source>
        <dbReference type="ARBA" id="ARBA00005001"/>
    </source>
</evidence>
<comment type="subcellular location">
    <subcellularLocation>
        <location evidence="1">Periplasm</location>
    </subcellularLocation>
</comment>
<dbReference type="InterPro" id="IPR011013">
    <property type="entry name" value="Gal_mutarotase_sf_dom"/>
</dbReference>
<name>A0ABV2AZY6_9GAMM</name>
<dbReference type="Proteomes" id="UP001460888">
    <property type="component" value="Unassembled WGS sequence"/>
</dbReference>
<dbReference type="Gene3D" id="2.70.98.10">
    <property type="match status" value="1"/>
</dbReference>
<protein>
    <submittedName>
        <fullName evidence="8">Glucan biosynthesis protein D</fullName>
    </submittedName>
</protein>
<evidence type="ECO:0000256" key="5">
    <source>
        <dbReference type="ARBA" id="ARBA00022764"/>
    </source>
</evidence>
<dbReference type="InterPro" id="IPR007444">
    <property type="entry name" value="Glucan_biosyn_MdoG_C"/>
</dbReference>
<comment type="pathway">
    <text evidence="2">Glycan metabolism; osmoregulated periplasmic glucan (OPG) biosynthesis.</text>
</comment>
<evidence type="ECO:0000256" key="6">
    <source>
        <dbReference type="SAM" id="SignalP"/>
    </source>
</evidence>
<dbReference type="InterPro" id="IPR013783">
    <property type="entry name" value="Ig-like_fold"/>
</dbReference>
<evidence type="ECO:0000256" key="4">
    <source>
        <dbReference type="ARBA" id="ARBA00022729"/>
    </source>
</evidence>
<dbReference type="SUPFAM" id="SSF74650">
    <property type="entry name" value="Galactose mutarotase-like"/>
    <property type="match status" value="1"/>
</dbReference>
<evidence type="ECO:0000256" key="3">
    <source>
        <dbReference type="ARBA" id="ARBA00009284"/>
    </source>
</evidence>
<feature type="domain" description="Glucan biosynthesis periplasmic MdoG C-terminal" evidence="7">
    <location>
        <begin position="37"/>
        <end position="527"/>
    </location>
</feature>
<keyword evidence="5" id="KW-0574">Periplasm</keyword>
<keyword evidence="9" id="KW-1185">Reference proteome</keyword>
<comment type="similarity">
    <text evidence="3">Belongs to the OpgD/OpgG family.</text>
</comment>
<evidence type="ECO:0000259" key="7">
    <source>
        <dbReference type="Pfam" id="PF04349"/>
    </source>
</evidence>
<sequence>MNRRNLLKASLALTTLGLPTFPLWAKTLGEDSPGKPFDFEWLKQHAKAMADKPHKSNAEDLPDTLSNLQPLDYQKIAYDRAKALWHGNSDFDLRINFFHVGMQFDVPVRMHAVDPNTNTAREIHFRPELFNYDSSGVDTAQLQGKDLGFAGFVLARNPESDIIDEAGAFLGASYFRFIDENKQYGISARGLAVDTATDDTEEFPDFTEFWFVQPENDNRRVTVYALLDSPSVTGAYRFDIDVQKKGTVMDVDMEIFTRKPIERLGIAPMTSMFLKGTSQPRGRDTIHPQVHDSDRLEMWRGNGEWVCRPLFNPKTLQYNAFPDENPRGFGLVQHDHDFDNYRDDVAWYNRRPSLWVEPTSDWGAGEVALIELPTVGETVDNIVSFWIPQEPVEANQHLHFSYKLHWLPLPPVGPTLAQVEKTWSGMGNVPEGWIPGDRSPEEYARRFAVDFVGDELDDLPADTDVEARVEVSRGKLGMIEARRFEPIKGYRAIFDWVPESDSDEAVSIRLFLRAGDRPLTETWLYQWVPPKPEDRYY</sequence>
<evidence type="ECO:0000256" key="1">
    <source>
        <dbReference type="ARBA" id="ARBA00004418"/>
    </source>
</evidence>